<evidence type="ECO:0008006" key="4">
    <source>
        <dbReference type="Google" id="ProtNLM"/>
    </source>
</evidence>
<dbReference type="GO" id="GO:0016538">
    <property type="term" value="F:cyclin-dependent protein serine/threonine kinase regulator activity"/>
    <property type="evidence" value="ECO:0007669"/>
    <property type="project" value="TreeGrafter"/>
</dbReference>
<feature type="transmembrane region" description="Helical" evidence="1">
    <location>
        <begin position="276"/>
        <end position="305"/>
    </location>
</feature>
<accession>A0AAD5EI98</accession>
<keyword evidence="1" id="KW-1133">Transmembrane helix</keyword>
<comment type="caution">
    <text evidence="2">The sequence shown here is derived from an EMBL/GenBank/DDBJ whole genome shotgun (WGS) entry which is preliminary data.</text>
</comment>
<dbReference type="InterPro" id="IPR013922">
    <property type="entry name" value="Cyclin_PHO80-like"/>
</dbReference>
<evidence type="ECO:0000256" key="1">
    <source>
        <dbReference type="SAM" id="Phobius"/>
    </source>
</evidence>
<evidence type="ECO:0000313" key="3">
    <source>
        <dbReference type="Proteomes" id="UP001206595"/>
    </source>
</evidence>
<dbReference type="PANTHER" id="PTHR15615">
    <property type="match status" value="1"/>
</dbReference>
<dbReference type="CDD" id="cd20557">
    <property type="entry name" value="CYCLIN_ScPCL1-like"/>
    <property type="match status" value="1"/>
</dbReference>
<reference evidence="2" key="1">
    <citation type="submission" date="2021-06" db="EMBL/GenBank/DDBJ databases">
        <authorList>
            <consortium name="DOE Joint Genome Institute"/>
            <person name="Mondo S.J."/>
            <person name="Amses K.R."/>
            <person name="Simmons D.R."/>
            <person name="Longcore J.E."/>
            <person name="Seto K."/>
            <person name="Alves G.H."/>
            <person name="Bonds A.E."/>
            <person name="Quandt C.A."/>
            <person name="Davis W.J."/>
            <person name="Chang Y."/>
            <person name="Letcher P.M."/>
            <person name="Powell M.J."/>
            <person name="Kuo A."/>
            <person name="Labutti K."/>
            <person name="Pangilinan J."/>
            <person name="Andreopoulos W."/>
            <person name="Tritt A."/>
            <person name="Riley R."/>
            <person name="Hundley H."/>
            <person name="Johnson J."/>
            <person name="Lipzen A."/>
            <person name="Barry K."/>
            <person name="Berbee M.L."/>
            <person name="Buchler N.E."/>
            <person name="Grigoriev I.V."/>
            <person name="Spatafora J.W."/>
            <person name="Stajich J.E."/>
            <person name="James T.Y."/>
        </authorList>
    </citation>
    <scope>NUCLEOTIDE SEQUENCE</scope>
    <source>
        <strain evidence="2">AG</strain>
    </source>
</reference>
<proteinExistence type="predicted"/>
<reference evidence="2" key="2">
    <citation type="journal article" date="2022" name="Proc. Natl. Acad. Sci. U.S.A.">
        <title>Diploid-dominant life cycles characterize the early evolution of Fungi.</title>
        <authorList>
            <person name="Amses K.R."/>
            <person name="Simmons D.R."/>
            <person name="Longcore J.E."/>
            <person name="Mondo S.J."/>
            <person name="Seto K."/>
            <person name="Jeronimo G.H."/>
            <person name="Bonds A.E."/>
            <person name="Quandt C.A."/>
            <person name="Davis W.J."/>
            <person name="Chang Y."/>
            <person name="Federici B.A."/>
            <person name="Kuo A."/>
            <person name="LaButti K."/>
            <person name="Pangilinan J."/>
            <person name="Andreopoulos W."/>
            <person name="Tritt A."/>
            <person name="Riley R."/>
            <person name="Hundley H."/>
            <person name="Johnson J."/>
            <person name="Lipzen A."/>
            <person name="Barry K."/>
            <person name="Lang B.F."/>
            <person name="Cuomo C.A."/>
            <person name="Buchler N.E."/>
            <person name="Grigoriev I.V."/>
            <person name="Spatafora J.W."/>
            <person name="Stajich J.E."/>
            <person name="James T.Y."/>
        </authorList>
    </citation>
    <scope>NUCLEOTIDE SEQUENCE</scope>
    <source>
        <strain evidence="2">AG</strain>
    </source>
</reference>
<dbReference type="InterPro" id="IPR036915">
    <property type="entry name" value="Cyclin-like_sf"/>
</dbReference>
<dbReference type="RefSeq" id="XP_051449380.1">
    <property type="nucleotide sequence ID" value="XM_051593241.1"/>
</dbReference>
<sequence length="343" mass="39484">MKRKSVSRSAIRKEQSQKDRVKALTDRSAQFSAYRQFLEDVKNVGMEGEHTRIPLDLVDLTATLIATMISGHSYLKFFVAPTIGVEKGDFDIMQELQSDINFIRKTLNMARISCTSLVISLWYVDTFFHHKSKRPLRQRKLDDVSTNLSRVNPAEGWSTRDLFMASIVIADKYLADVTWSNAEWSYNTGGYYTCEAINRLERQFLQQIDFKLFVTDDQYRHFCSYLEVSLHLRQVVQYSGTSLLSSLSYQDVSILSQSLLPIYAERLRLSLRPYEAIMLLAKMVALTFAIYIATLVTLATAAYIIHLQAELIQQHLISTAYSQMHTVCEYMVVTFARAYHKQS</sequence>
<keyword evidence="1" id="KW-0812">Transmembrane</keyword>
<organism evidence="2 3">
    <name type="scientific">Umbelopsis ramanniana AG</name>
    <dbReference type="NCBI Taxonomy" id="1314678"/>
    <lineage>
        <taxon>Eukaryota</taxon>
        <taxon>Fungi</taxon>
        <taxon>Fungi incertae sedis</taxon>
        <taxon>Mucoromycota</taxon>
        <taxon>Mucoromycotina</taxon>
        <taxon>Umbelopsidomycetes</taxon>
        <taxon>Umbelopsidales</taxon>
        <taxon>Umbelopsidaceae</taxon>
        <taxon>Umbelopsis</taxon>
    </lineage>
</organism>
<dbReference type="Pfam" id="PF08613">
    <property type="entry name" value="Cyclin"/>
    <property type="match status" value="1"/>
</dbReference>
<dbReference type="EMBL" id="MU620893">
    <property type="protein sequence ID" value="KAI8584376.1"/>
    <property type="molecule type" value="Genomic_DNA"/>
</dbReference>
<dbReference type="GeneID" id="75918583"/>
<dbReference type="GO" id="GO:0000307">
    <property type="term" value="C:cyclin-dependent protein kinase holoenzyme complex"/>
    <property type="evidence" value="ECO:0007669"/>
    <property type="project" value="TreeGrafter"/>
</dbReference>
<dbReference type="AlphaFoldDB" id="A0AAD5EI98"/>
<keyword evidence="1" id="KW-0472">Membrane</keyword>
<dbReference type="Proteomes" id="UP001206595">
    <property type="component" value="Unassembled WGS sequence"/>
</dbReference>
<dbReference type="Gene3D" id="1.10.472.10">
    <property type="entry name" value="Cyclin-like"/>
    <property type="match status" value="1"/>
</dbReference>
<keyword evidence="3" id="KW-1185">Reference proteome</keyword>
<dbReference type="SUPFAM" id="SSF47954">
    <property type="entry name" value="Cyclin-like"/>
    <property type="match status" value="1"/>
</dbReference>
<dbReference type="GO" id="GO:0005634">
    <property type="term" value="C:nucleus"/>
    <property type="evidence" value="ECO:0007669"/>
    <property type="project" value="TreeGrafter"/>
</dbReference>
<dbReference type="PANTHER" id="PTHR15615:SF108">
    <property type="entry name" value="PROTEIN CNPPD1"/>
    <property type="match status" value="1"/>
</dbReference>
<dbReference type="GO" id="GO:0019901">
    <property type="term" value="F:protein kinase binding"/>
    <property type="evidence" value="ECO:0007669"/>
    <property type="project" value="InterPro"/>
</dbReference>
<evidence type="ECO:0000313" key="2">
    <source>
        <dbReference type="EMBL" id="KAI8584376.1"/>
    </source>
</evidence>
<protein>
    <recommendedName>
        <fullName evidence="4">Cyclin N-terminal domain-containing protein</fullName>
    </recommendedName>
</protein>
<gene>
    <name evidence="2" type="ORF">K450DRAFT_276726</name>
</gene>
<name>A0AAD5EI98_UMBRA</name>